<comment type="caution">
    <text evidence="1">The sequence shown here is derived from an EMBL/GenBank/DDBJ whole genome shotgun (WGS) entry which is preliminary data.</text>
</comment>
<accession>A0ACB0ZFI8</accession>
<reference evidence="1" key="1">
    <citation type="submission" date="2023-11" db="EMBL/GenBank/DDBJ databases">
        <authorList>
            <person name="Poullet M."/>
        </authorList>
    </citation>
    <scope>NUCLEOTIDE SEQUENCE</scope>
    <source>
        <strain evidence="1">E1834</strain>
    </source>
</reference>
<gene>
    <name evidence="1" type="ORF">MENTE1834_LOCUS24710</name>
</gene>
<dbReference type="EMBL" id="CAVMJV010000033">
    <property type="protein sequence ID" value="CAK5077760.1"/>
    <property type="molecule type" value="Genomic_DNA"/>
</dbReference>
<proteinExistence type="predicted"/>
<evidence type="ECO:0000313" key="2">
    <source>
        <dbReference type="Proteomes" id="UP001497535"/>
    </source>
</evidence>
<sequence>MYVKVGGLGCNRRSRSKGAFMIQLDLLRRAFLMTQLHKRILLTVVGTMVDTIS</sequence>
<organism evidence="1 2">
    <name type="scientific">Meloidogyne enterolobii</name>
    <name type="common">Root-knot nematode worm</name>
    <name type="synonym">Meloidogyne mayaguensis</name>
    <dbReference type="NCBI Taxonomy" id="390850"/>
    <lineage>
        <taxon>Eukaryota</taxon>
        <taxon>Metazoa</taxon>
        <taxon>Ecdysozoa</taxon>
        <taxon>Nematoda</taxon>
        <taxon>Chromadorea</taxon>
        <taxon>Rhabditida</taxon>
        <taxon>Tylenchina</taxon>
        <taxon>Tylenchomorpha</taxon>
        <taxon>Tylenchoidea</taxon>
        <taxon>Meloidogynidae</taxon>
        <taxon>Meloidogyninae</taxon>
        <taxon>Meloidogyne</taxon>
    </lineage>
</organism>
<protein>
    <submittedName>
        <fullName evidence="1">Uncharacterized protein</fullName>
    </submittedName>
</protein>
<dbReference type="Proteomes" id="UP001497535">
    <property type="component" value="Unassembled WGS sequence"/>
</dbReference>
<keyword evidence="2" id="KW-1185">Reference proteome</keyword>
<evidence type="ECO:0000313" key="1">
    <source>
        <dbReference type="EMBL" id="CAK5077760.1"/>
    </source>
</evidence>
<name>A0ACB0ZFI8_MELEN</name>